<dbReference type="PANTHER" id="PTHR47942">
    <property type="entry name" value="TETRATRICOPEPTIDE REPEAT (TPR)-LIKE SUPERFAMILY PROTEIN-RELATED"/>
    <property type="match status" value="1"/>
</dbReference>
<feature type="repeat" description="PPR" evidence="2">
    <location>
        <begin position="94"/>
        <end position="128"/>
    </location>
</feature>
<proteinExistence type="predicted"/>
<dbReference type="InterPro" id="IPR011990">
    <property type="entry name" value="TPR-like_helical_dom_sf"/>
</dbReference>
<gene>
    <name evidence="3" type="ORF">CCMP2556_LOCUS18570</name>
</gene>
<reference evidence="3 4" key="1">
    <citation type="submission" date="2024-02" db="EMBL/GenBank/DDBJ databases">
        <authorList>
            <person name="Chen Y."/>
            <person name="Shah S."/>
            <person name="Dougan E. K."/>
            <person name="Thang M."/>
            <person name="Chan C."/>
        </authorList>
    </citation>
    <scope>NUCLEOTIDE SEQUENCE [LARGE SCALE GENOMIC DNA]</scope>
</reference>
<dbReference type="PROSITE" id="PS51375">
    <property type="entry name" value="PPR"/>
    <property type="match status" value="1"/>
</dbReference>
<dbReference type="Pfam" id="PF01535">
    <property type="entry name" value="PPR"/>
    <property type="match status" value="1"/>
</dbReference>
<comment type="caution">
    <text evidence="3">The sequence shown here is derived from an EMBL/GenBank/DDBJ whole genome shotgun (WGS) entry which is preliminary data.</text>
</comment>
<dbReference type="Proteomes" id="UP001642484">
    <property type="component" value="Unassembled WGS sequence"/>
</dbReference>
<dbReference type="Gene3D" id="1.25.40.10">
    <property type="entry name" value="Tetratricopeptide repeat domain"/>
    <property type="match status" value="3"/>
</dbReference>
<organism evidence="3 4">
    <name type="scientific">Durusdinium trenchii</name>
    <dbReference type="NCBI Taxonomy" id="1381693"/>
    <lineage>
        <taxon>Eukaryota</taxon>
        <taxon>Sar</taxon>
        <taxon>Alveolata</taxon>
        <taxon>Dinophyceae</taxon>
        <taxon>Suessiales</taxon>
        <taxon>Symbiodiniaceae</taxon>
        <taxon>Durusdinium</taxon>
    </lineage>
</organism>
<protein>
    <recommendedName>
        <fullName evidence="5">Pentatricopeptide repeat-containing protein, chloroplastic</fullName>
    </recommendedName>
</protein>
<evidence type="ECO:0000256" key="1">
    <source>
        <dbReference type="ARBA" id="ARBA00022737"/>
    </source>
</evidence>
<name>A0ABP0L1M4_9DINO</name>
<dbReference type="InterPro" id="IPR002885">
    <property type="entry name" value="PPR_rpt"/>
</dbReference>
<evidence type="ECO:0000256" key="2">
    <source>
        <dbReference type="PROSITE-ProRule" id="PRU00708"/>
    </source>
</evidence>
<evidence type="ECO:0000313" key="4">
    <source>
        <dbReference type="Proteomes" id="UP001642484"/>
    </source>
</evidence>
<dbReference type="EMBL" id="CAXAMN010010591">
    <property type="protein sequence ID" value="CAK9032152.1"/>
    <property type="molecule type" value="Genomic_DNA"/>
</dbReference>
<keyword evidence="4" id="KW-1185">Reference proteome</keyword>
<dbReference type="PANTHER" id="PTHR47942:SF63">
    <property type="entry name" value="PENTATRICOPEPTIDE REPEAT-CONTAINING PROTEIN"/>
    <property type="match status" value="1"/>
</dbReference>
<accession>A0ABP0L1M4</accession>
<sequence>MRLLDNTRGVSPLFHSFRPMCSLMSCAEIMFDSLQSLCTSSALCTESAQKTSAPPAVAMAVLREYNQAIAKKRDQWLEACLLLHGLIEVELRPDVISFNSLINACGRSGEWHMAHFFLEQLGPWRLQCDVVGYSSLVTSCERGRQWRRALGLLRQSPSASLRCPVVTYNATLSALGGAAAPGALWRRAVQVLRELEGHAVRAQVISFNSVINAVHRWEHALDLLTLPPQRALRPSAVSYGSAADRCAAGSVAGGGDGSGWAWALTVLSEAREGRLATLVLYTAALSALGARWLLALSLLREAVEGRAAPDTPAATAAVVACGEAEEWPSALYVLSQPWAPVPPSAAVRALASRWRAGLVCLRKGDVDGCNAVLAGAGVEHWERGMQMLQELRCLRLGDVISYNSAISNCIHWPTALILLAGVGEMQLRTTSITYNAVVSACQDAWQVALLLVTGARHPNAWNAALHALALAGHWRRALRLLEAASKDPRAVNAVVGACEKAVAAVAEKGGGRGPVAALCPPKGSSRWVWVPGNGGTGSRCFLGTGG</sequence>
<dbReference type="InterPro" id="IPR051222">
    <property type="entry name" value="PPR/CCM1_RNA-binding"/>
</dbReference>
<evidence type="ECO:0008006" key="5">
    <source>
        <dbReference type="Google" id="ProtNLM"/>
    </source>
</evidence>
<evidence type="ECO:0000313" key="3">
    <source>
        <dbReference type="EMBL" id="CAK9032152.1"/>
    </source>
</evidence>
<keyword evidence="1" id="KW-0677">Repeat</keyword>